<dbReference type="EMBL" id="JAHXPT010000016">
    <property type="protein sequence ID" value="MBW6411630.1"/>
    <property type="molecule type" value="Genomic_DNA"/>
</dbReference>
<gene>
    <name evidence="1" type="ORF">KYD98_16230</name>
</gene>
<evidence type="ECO:0000313" key="1">
    <source>
        <dbReference type="EMBL" id="MBW6411630.1"/>
    </source>
</evidence>
<dbReference type="Proteomes" id="UP001519921">
    <property type="component" value="Unassembled WGS sequence"/>
</dbReference>
<accession>A0ABS7AV13</accession>
<proteinExistence type="predicted"/>
<protein>
    <submittedName>
        <fullName evidence="1">Uncharacterized protein</fullName>
    </submittedName>
</protein>
<reference evidence="1 2" key="1">
    <citation type="submission" date="2021-07" db="EMBL/GenBank/DDBJ databases">
        <title>Clostridium weizhouense sp. nov., an anaerobic bacterium isolated from activated sludge of Petroleum wastewater.</title>
        <authorList>
            <person name="Li Q."/>
        </authorList>
    </citation>
    <scope>NUCLEOTIDE SEQUENCE [LARGE SCALE GENOMIC DNA]</scope>
    <source>
        <strain evidence="1 2">YB-6</strain>
    </source>
</reference>
<dbReference type="RefSeq" id="WP_219781092.1">
    <property type="nucleotide sequence ID" value="NZ_JAHXPT010000016.1"/>
</dbReference>
<organism evidence="1 2">
    <name type="scientific">Clostridium weizhouense</name>
    <dbReference type="NCBI Taxonomy" id="2859781"/>
    <lineage>
        <taxon>Bacteria</taxon>
        <taxon>Bacillati</taxon>
        <taxon>Bacillota</taxon>
        <taxon>Clostridia</taxon>
        <taxon>Eubacteriales</taxon>
        <taxon>Clostridiaceae</taxon>
        <taxon>Clostridium</taxon>
    </lineage>
</organism>
<comment type="caution">
    <text evidence="1">The sequence shown here is derived from an EMBL/GenBank/DDBJ whole genome shotgun (WGS) entry which is preliminary data.</text>
</comment>
<sequence>MNKEKTLNNQTERNYVKEGIPQMHSSETDTSNVENFKTLYPSILKADYHTSMENVEQANGLNSAKCEPGPADFKKFKRLYLPQSKANYQPTEENIEQANGLKSTKPNILF</sequence>
<evidence type="ECO:0000313" key="2">
    <source>
        <dbReference type="Proteomes" id="UP001519921"/>
    </source>
</evidence>
<keyword evidence="2" id="KW-1185">Reference proteome</keyword>
<name>A0ABS7AV13_9CLOT</name>